<dbReference type="eggNOG" id="COG4850">
    <property type="taxonomic scope" value="Bacteria"/>
</dbReference>
<dbReference type="Pfam" id="PF09949">
    <property type="entry name" value="APP1_cat"/>
    <property type="match status" value="1"/>
</dbReference>
<keyword evidence="3" id="KW-1185">Reference proteome</keyword>
<dbReference type="STRING" id="216432.CA2559_05945"/>
<proteinExistence type="predicted"/>
<sequence>MFKKDPLQIIAFQSYGTKTHLYLRGRALEDESIDLSKKGFFSLLRNTWKRFETDEVRHETLKIQLPNEQVLYSDTNSEGYYLVDEQTNDLTDSINEEGWLNYEIAYDVFKDKLINLENRFPGEMLIPSESSKFGVISDIDDTLLETGVVSKLKWKVLVNSLFKHAENRMAFAGAATIYSKLHQGISGEEANPIFYVSNSPWNLYRYLEYFLKHNNFPKGPILLRDFRTPFDKTKKRKLSHKEHEIKNIIKTYPNKKFVLIGDAGEHDIDIYLDIVKHFPNRIKAIYIRTVNHKKRMLRIQRLIKDYTNVPVLLFKDSEEVLEHAKQLKLIA</sequence>
<evidence type="ECO:0000259" key="1">
    <source>
        <dbReference type="Pfam" id="PF09949"/>
    </source>
</evidence>
<accession>A3U7R1</accession>
<dbReference type="AlphaFoldDB" id="A3U7R1"/>
<dbReference type="GO" id="GO:0008195">
    <property type="term" value="F:phosphatidate phosphatase activity"/>
    <property type="evidence" value="ECO:0007669"/>
    <property type="project" value="InterPro"/>
</dbReference>
<dbReference type="RefSeq" id="WP_013186949.1">
    <property type="nucleotide sequence ID" value="NC_014230.1"/>
</dbReference>
<organism evidence="2 3">
    <name type="scientific">Croceibacter atlanticus (strain ATCC BAA-628 / JCM 21780 / CIP 108009 / IAM 15332 / KCTC 12090 / HTCC2559)</name>
    <dbReference type="NCBI Taxonomy" id="216432"/>
    <lineage>
        <taxon>Bacteria</taxon>
        <taxon>Pseudomonadati</taxon>
        <taxon>Bacteroidota</taxon>
        <taxon>Flavobacteriia</taxon>
        <taxon>Flavobacteriales</taxon>
        <taxon>Flavobacteriaceae</taxon>
        <taxon>Croceibacter</taxon>
    </lineage>
</organism>
<dbReference type="InterPro" id="IPR019236">
    <property type="entry name" value="APP1_cat"/>
</dbReference>
<name>A3U7R1_CROAH</name>
<reference evidence="2 3" key="1">
    <citation type="journal article" date="2010" name="J. Bacteriol.">
        <title>The complete genome sequence of Croceibacter atlanticus HTCC2559T.</title>
        <authorList>
            <person name="Oh H.M."/>
            <person name="Kang I."/>
            <person name="Ferriera S."/>
            <person name="Giovannoni S.J."/>
            <person name="Cho J.C."/>
        </authorList>
    </citation>
    <scope>NUCLEOTIDE SEQUENCE [LARGE SCALE GENOMIC DNA]</scope>
    <source>
        <strain evidence="3">ATCC BAA-628 / HTCC2559 / KCTC 12090</strain>
    </source>
</reference>
<dbReference type="GeneID" id="89452973"/>
<dbReference type="Proteomes" id="UP000002297">
    <property type="component" value="Chromosome"/>
</dbReference>
<gene>
    <name evidence="2" type="ordered locus">CA2559_05945</name>
</gene>
<feature type="domain" description="Phosphatidate phosphatase APP1 catalytic" evidence="1">
    <location>
        <begin position="133"/>
        <end position="288"/>
    </location>
</feature>
<dbReference type="InterPro" id="IPR052935">
    <property type="entry name" value="Mg2+_PAP"/>
</dbReference>
<dbReference type="KEGG" id="cat:CA2559_05945"/>
<evidence type="ECO:0000313" key="3">
    <source>
        <dbReference type="Proteomes" id="UP000002297"/>
    </source>
</evidence>
<dbReference type="HOGENOM" id="CLU_038931_1_0_10"/>
<protein>
    <recommendedName>
        <fullName evidence="1">Phosphatidate phosphatase APP1 catalytic domain-containing protein</fullName>
    </recommendedName>
</protein>
<dbReference type="OrthoDB" id="9789875at2"/>
<dbReference type="PANTHER" id="PTHR28208:SF3">
    <property type="entry name" value="PHOSPHATIDATE PHOSPHATASE APP1"/>
    <property type="match status" value="1"/>
</dbReference>
<evidence type="ECO:0000313" key="2">
    <source>
        <dbReference type="EMBL" id="EAP88278.1"/>
    </source>
</evidence>
<dbReference type="PANTHER" id="PTHR28208">
    <property type="entry name" value="PHOSPHATIDATE PHOSPHATASE APP1"/>
    <property type="match status" value="1"/>
</dbReference>
<dbReference type="EMBL" id="CP002046">
    <property type="protein sequence ID" value="EAP88278.1"/>
    <property type="molecule type" value="Genomic_DNA"/>
</dbReference>